<evidence type="ECO:0000313" key="2">
    <source>
        <dbReference type="EMBL" id="MFD1189351.1"/>
    </source>
</evidence>
<gene>
    <name evidence="2" type="ORF">ACFQ27_02070</name>
</gene>
<feature type="transmembrane region" description="Helical" evidence="1">
    <location>
        <begin position="210"/>
        <end position="233"/>
    </location>
</feature>
<feature type="transmembrane region" description="Helical" evidence="1">
    <location>
        <begin position="253"/>
        <end position="273"/>
    </location>
</feature>
<protein>
    <recommendedName>
        <fullName evidence="4">Lipoprotein</fullName>
    </recommendedName>
</protein>
<keyword evidence="1" id="KW-0812">Transmembrane</keyword>
<evidence type="ECO:0008006" key="4">
    <source>
        <dbReference type="Google" id="ProtNLM"/>
    </source>
</evidence>
<accession>A0ABW3SXQ5</accession>
<keyword evidence="3" id="KW-1185">Reference proteome</keyword>
<dbReference type="Proteomes" id="UP001597216">
    <property type="component" value="Unassembled WGS sequence"/>
</dbReference>
<evidence type="ECO:0000313" key="3">
    <source>
        <dbReference type="Proteomes" id="UP001597216"/>
    </source>
</evidence>
<proteinExistence type="predicted"/>
<keyword evidence="1" id="KW-1133">Transmembrane helix</keyword>
<keyword evidence="1" id="KW-0472">Membrane</keyword>
<dbReference type="PROSITE" id="PS51257">
    <property type="entry name" value="PROKAR_LIPOPROTEIN"/>
    <property type="match status" value="1"/>
</dbReference>
<feature type="transmembrane region" description="Helical" evidence="1">
    <location>
        <begin position="176"/>
        <end position="198"/>
    </location>
</feature>
<dbReference type="EMBL" id="JBHTLQ010000003">
    <property type="protein sequence ID" value="MFD1189351.1"/>
    <property type="molecule type" value="Genomic_DNA"/>
</dbReference>
<comment type="caution">
    <text evidence="2">The sequence shown here is derived from an EMBL/GenBank/DDBJ whole genome shotgun (WGS) entry which is preliminary data.</text>
</comment>
<name>A0ABW3SXQ5_9CAUL</name>
<dbReference type="RefSeq" id="WP_377352216.1">
    <property type="nucleotide sequence ID" value="NZ_JBHTLQ010000003.1"/>
</dbReference>
<sequence length="282" mass="30693">MGRVLGRIAVVLGLALLLAGCSKLQAEPDADRLGRRFIDAVQRDDWPAIDPALSAGFMADPDHAPKIVLVRDLFPKEPPWRIKLIESERTRPPLLGRETQVELSTLRYLYGFSGREVAVDLTVELAGTKRVYDRGQKLTGKDPFREVKLYRVVAITAQPVTSAAVKANGFLAPGKGLVHLAFLVGLVGSPVIMVLTAVAAARSPGLKFKWWWVLGAFVGVGTVWINWTTGALGAQWQAVNLFGVAATKGQSPLAPWIFHFAPPIGALVVLLRLKTLPRQNQP</sequence>
<reference evidence="3" key="1">
    <citation type="journal article" date="2019" name="Int. J. Syst. Evol. Microbiol.">
        <title>The Global Catalogue of Microorganisms (GCM) 10K type strain sequencing project: providing services to taxonomists for standard genome sequencing and annotation.</title>
        <authorList>
            <consortium name="The Broad Institute Genomics Platform"/>
            <consortium name="The Broad Institute Genome Sequencing Center for Infectious Disease"/>
            <person name="Wu L."/>
            <person name="Ma J."/>
        </authorList>
    </citation>
    <scope>NUCLEOTIDE SEQUENCE [LARGE SCALE GENOMIC DNA]</scope>
    <source>
        <strain evidence="3">CCUG 55074</strain>
    </source>
</reference>
<organism evidence="2 3">
    <name type="scientific">Phenylobacterium conjunctum</name>
    <dbReference type="NCBI Taxonomy" id="1298959"/>
    <lineage>
        <taxon>Bacteria</taxon>
        <taxon>Pseudomonadati</taxon>
        <taxon>Pseudomonadota</taxon>
        <taxon>Alphaproteobacteria</taxon>
        <taxon>Caulobacterales</taxon>
        <taxon>Caulobacteraceae</taxon>
        <taxon>Phenylobacterium</taxon>
    </lineage>
</organism>
<evidence type="ECO:0000256" key="1">
    <source>
        <dbReference type="SAM" id="Phobius"/>
    </source>
</evidence>